<reference evidence="2 3" key="1">
    <citation type="submission" date="2016-06" db="EMBL/GenBank/DDBJ databases">
        <title>The sequenced genome of the ice-adhering bacterium Marinomonas primoryensis, from Antarctica.</title>
        <authorList>
            <person name="Graham L."/>
            <person name="Vance T.D.R."/>
            <person name="Davies P.L."/>
        </authorList>
    </citation>
    <scope>NUCLEOTIDE SEQUENCE [LARGE SCALE GENOMIC DNA]</scope>
    <source>
        <strain evidence="2 3">AceL</strain>
    </source>
</reference>
<sequence length="245" mass="28094">MDILQEVTQSQILIDELLHDLYSYSPGEEKKLEVLPDEIHLKLNYIADTHKKLLENGDFSLSEKGLNTFREESQSLLYYLRSEYQALQLSHSAAKNGSRLFNYKTHILTWQEPIAWTTALLHSTFLIIAILLLAAWTLLAFITSEGNNLILLSSLVSIAFILSPNPRTIKKSGISRKFTLISSNFLFWRSLFQALPVIIICIATTIYNKLWQDDALIIFSIALPISILYTRNKCKYWLTIPLKSI</sequence>
<feature type="transmembrane region" description="Helical" evidence="1">
    <location>
        <begin position="214"/>
        <end position="230"/>
    </location>
</feature>
<name>A0A2Z4PUF0_9GAMM</name>
<feature type="transmembrane region" description="Helical" evidence="1">
    <location>
        <begin position="119"/>
        <end position="142"/>
    </location>
</feature>
<keyword evidence="1" id="KW-0812">Transmembrane</keyword>
<keyword evidence="1" id="KW-1133">Transmembrane helix</keyword>
<evidence type="ECO:0000313" key="2">
    <source>
        <dbReference type="EMBL" id="AWY01090.1"/>
    </source>
</evidence>
<dbReference type="AlphaFoldDB" id="A0A2Z4PUF0"/>
<dbReference type="EMBL" id="CP016181">
    <property type="protein sequence ID" value="AWY01090.1"/>
    <property type="molecule type" value="Genomic_DNA"/>
</dbReference>
<evidence type="ECO:0000313" key="3">
    <source>
        <dbReference type="Proteomes" id="UP000249898"/>
    </source>
</evidence>
<keyword evidence="1" id="KW-0472">Membrane</keyword>
<dbReference type="RefSeq" id="WP_112139312.1">
    <property type="nucleotide sequence ID" value="NZ_CP016181.1"/>
</dbReference>
<feature type="transmembrane region" description="Helical" evidence="1">
    <location>
        <begin position="148"/>
        <end position="165"/>
    </location>
</feature>
<evidence type="ECO:0000256" key="1">
    <source>
        <dbReference type="SAM" id="Phobius"/>
    </source>
</evidence>
<proteinExistence type="predicted"/>
<accession>A0A2Z4PUF0</accession>
<dbReference type="Proteomes" id="UP000249898">
    <property type="component" value="Chromosome"/>
</dbReference>
<gene>
    <name evidence="2" type="ORF">A8139_14710</name>
</gene>
<organism evidence="2 3">
    <name type="scientific">Marinomonas primoryensis</name>
    <dbReference type="NCBI Taxonomy" id="178399"/>
    <lineage>
        <taxon>Bacteria</taxon>
        <taxon>Pseudomonadati</taxon>
        <taxon>Pseudomonadota</taxon>
        <taxon>Gammaproteobacteria</taxon>
        <taxon>Oceanospirillales</taxon>
        <taxon>Oceanospirillaceae</taxon>
        <taxon>Marinomonas</taxon>
    </lineage>
</organism>
<protein>
    <submittedName>
        <fullName evidence="2">Uncharacterized protein</fullName>
    </submittedName>
</protein>
<feature type="transmembrane region" description="Helical" evidence="1">
    <location>
        <begin position="186"/>
        <end position="208"/>
    </location>
</feature>